<evidence type="ECO:0000256" key="3">
    <source>
        <dbReference type="SAM" id="MobiDB-lite"/>
    </source>
</evidence>
<dbReference type="PANTHER" id="PTHR10694">
    <property type="entry name" value="LYSINE-SPECIFIC DEMETHYLASE"/>
    <property type="match status" value="1"/>
</dbReference>
<dbReference type="GO" id="GO:0034647">
    <property type="term" value="F:histone H3K4me/H3K4me2/H3K4me3 demethylase activity"/>
    <property type="evidence" value="ECO:0007669"/>
    <property type="project" value="TreeGrafter"/>
</dbReference>
<evidence type="ECO:0000313" key="8">
    <source>
        <dbReference type="Proteomes" id="UP001212411"/>
    </source>
</evidence>
<dbReference type="EMBL" id="CP115611">
    <property type="protein sequence ID" value="WBW71822.1"/>
    <property type="molecule type" value="Genomic_DNA"/>
</dbReference>
<dbReference type="Pfam" id="PF02928">
    <property type="entry name" value="zf-C5HC2"/>
    <property type="match status" value="1"/>
</dbReference>
<dbReference type="InterPro" id="IPR003347">
    <property type="entry name" value="JmjC_dom"/>
</dbReference>
<evidence type="ECO:0000259" key="5">
    <source>
        <dbReference type="PROSITE" id="PS51183"/>
    </source>
</evidence>
<dbReference type="InterPro" id="IPR003349">
    <property type="entry name" value="JmjN"/>
</dbReference>
<dbReference type="SMART" id="SM01014">
    <property type="entry name" value="ARID"/>
    <property type="match status" value="1"/>
</dbReference>
<dbReference type="Proteomes" id="UP001212411">
    <property type="component" value="Chromosome 1"/>
</dbReference>
<dbReference type="InterPro" id="IPR036431">
    <property type="entry name" value="ARID_dom_sf"/>
</dbReference>
<dbReference type="KEGG" id="som:SOMG_00353"/>
<dbReference type="SUPFAM" id="SSF46774">
    <property type="entry name" value="ARID-like"/>
    <property type="match status" value="1"/>
</dbReference>
<name>A0AAF0AUP4_9SCHI</name>
<dbReference type="Pfam" id="PF02375">
    <property type="entry name" value="JmjN"/>
    <property type="match status" value="1"/>
</dbReference>
<feature type="domain" description="JmjN" evidence="5">
    <location>
        <begin position="60"/>
        <end position="101"/>
    </location>
</feature>
<keyword evidence="1" id="KW-0479">Metal-binding</keyword>
<protein>
    <submittedName>
        <fullName evidence="7">Histone demethylase Jmj2</fullName>
    </submittedName>
</protein>
<dbReference type="CDD" id="cd16100">
    <property type="entry name" value="ARID"/>
    <property type="match status" value="1"/>
</dbReference>
<feature type="domain" description="JmjC" evidence="6">
    <location>
        <begin position="400"/>
        <end position="566"/>
    </location>
</feature>
<dbReference type="GO" id="GO:0000785">
    <property type="term" value="C:chromatin"/>
    <property type="evidence" value="ECO:0007669"/>
    <property type="project" value="TreeGrafter"/>
</dbReference>
<keyword evidence="2" id="KW-0408">Iron</keyword>
<dbReference type="InterPro" id="IPR004198">
    <property type="entry name" value="Znf_C5HC2"/>
</dbReference>
<dbReference type="GO" id="GO:0046872">
    <property type="term" value="F:metal ion binding"/>
    <property type="evidence" value="ECO:0007669"/>
    <property type="project" value="UniProtKB-KW"/>
</dbReference>
<evidence type="ECO:0000259" key="4">
    <source>
        <dbReference type="PROSITE" id="PS51011"/>
    </source>
</evidence>
<dbReference type="GO" id="GO:0005634">
    <property type="term" value="C:nucleus"/>
    <property type="evidence" value="ECO:0007669"/>
    <property type="project" value="TreeGrafter"/>
</dbReference>
<dbReference type="GeneID" id="80873836"/>
<dbReference type="PROSITE" id="PS51184">
    <property type="entry name" value="JMJC"/>
    <property type="match status" value="1"/>
</dbReference>
<feature type="domain" description="ARID" evidence="4">
    <location>
        <begin position="125"/>
        <end position="217"/>
    </location>
</feature>
<dbReference type="Pfam" id="PF02373">
    <property type="entry name" value="JmjC"/>
    <property type="match status" value="1"/>
</dbReference>
<proteinExistence type="predicted"/>
<feature type="region of interest" description="Disordered" evidence="3">
    <location>
        <begin position="1"/>
        <end position="28"/>
    </location>
</feature>
<reference evidence="7 8" key="1">
    <citation type="journal article" date="2023" name="G3 (Bethesda)">
        <title>A high-quality reference genome for the fission yeast Schizosaccharomyces osmophilus.</title>
        <authorList>
            <person name="Jia G.S."/>
            <person name="Zhang W.C."/>
            <person name="Liang Y."/>
            <person name="Liu X.H."/>
            <person name="Rhind N."/>
            <person name="Pidoux A."/>
            <person name="Brysch-Herzberg M."/>
            <person name="Du L.L."/>
        </authorList>
    </citation>
    <scope>NUCLEOTIDE SEQUENCE [LARGE SCALE GENOMIC DNA]</scope>
    <source>
        <strain evidence="7 8">CBS 15793</strain>
    </source>
</reference>
<dbReference type="PROSITE" id="PS51183">
    <property type="entry name" value="JMJN"/>
    <property type="match status" value="1"/>
</dbReference>
<evidence type="ECO:0000256" key="2">
    <source>
        <dbReference type="ARBA" id="ARBA00023004"/>
    </source>
</evidence>
<dbReference type="RefSeq" id="XP_056036065.1">
    <property type="nucleotide sequence ID" value="XM_056179147.1"/>
</dbReference>
<feature type="compositionally biased region" description="Basic and acidic residues" evidence="3">
    <location>
        <begin position="263"/>
        <end position="274"/>
    </location>
</feature>
<dbReference type="GO" id="GO:0003677">
    <property type="term" value="F:DNA binding"/>
    <property type="evidence" value="ECO:0007669"/>
    <property type="project" value="InterPro"/>
</dbReference>
<sequence>MVMSHPFVRNSRPAQVAYQPRSNETLTDHITTRRRNGRYLENSNINNHRNRPSALGLSPAPTFYPSDEEFTDAIRYIQKITPIAKDFGIVKIVPPSGWKPSFELDMDKFTFRARRQDLRMMDLGFRESAAYDERVFRYFCNRNIELPQIFVVGNTTVDLYQIRNSLERLGFSKGAAIPKDYWKRALVSMNLPNTSRAEKEIQSIYSKYIAPFEAYVATLSSDACNYQPLFTKVEDHELTLTDKLSRTQRTETSSFHSPLKKKSGSEEKANIQKHNRAIDRARKRRVKTCESCQKKIDFSIECLGKESYCKECILTPHVFGFEMGDIYTLSEFERKCDNFKTEYFSKFDSQTRITDELVEAEYWKLVKSKEEAYEVEYGADLSTMDKGSAFPHWRKNPKNPYSRDPWNLNVLASSDGSLLRFVENAVSGITSPWLYIGMCFSTFCWHVEDNYTYSANYQHSGETKLWYGIPGNHASKFEEAAREIAPDLAACQPDLLYQLAAMTNPKELTKRGVKVYYVDQAPNEFVVTFPKCFHGGINLGFNINEAVNFAPKNWLLDGYSLEGALKYQSILKPTVLSHDRLIYKLATKNTDVVAYEEILPCLREAFEREQSERTFLREQHHLKEALVREPLKTDEQWQCVHCNAYSYFSKIVCPCTSSIACTKHMEKLCDCKFEKKTLQLRIRDTELLSLLNLNLSNTS</sequence>
<dbReference type="PROSITE" id="PS51011">
    <property type="entry name" value="ARID"/>
    <property type="match status" value="1"/>
</dbReference>
<dbReference type="AlphaFoldDB" id="A0AAF0AUP4"/>
<evidence type="ECO:0000313" key="7">
    <source>
        <dbReference type="EMBL" id="WBW71822.1"/>
    </source>
</evidence>
<dbReference type="SMART" id="SM00545">
    <property type="entry name" value="JmjN"/>
    <property type="match status" value="1"/>
</dbReference>
<dbReference type="SUPFAM" id="SSF51197">
    <property type="entry name" value="Clavaminate synthase-like"/>
    <property type="match status" value="1"/>
</dbReference>
<dbReference type="GO" id="GO:0006355">
    <property type="term" value="P:regulation of DNA-templated transcription"/>
    <property type="evidence" value="ECO:0007669"/>
    <property type="project" value="TreeGrafter"/>
</dbReference>
<dbReference type="PANTHER" id="PTHR10694:SF33">
    <property type="entry name" value="LYSINE-SPECIFIC DEMETHYLASE 5"/>
    <property type="match status" value="1"/>
</dbReference>
<evidence type="ECO:0000259" key="6">
    <source>
        <dbReference type="PROSITE" id="PS51184"/>
    </source>
</evidence>
<dbReference type="Gene3D" id="2.60.120.650">
    <property type="entry name" value="Cupin"/>
    <property type="match status" value="1"/>
</dbReference>
<dbReference type="Pfam" id="PF01388">
    <property type="entry name" value="ARID"/>
    <property type="match status" value="1"/>
</dbReference>
<gene>
    <name evidence="7" type="primary">jmj2</name>
    <name evidence="7" type="ORF">SOMG_00353</name>
</gene>
<dbReference type="InterPro" id="IPR001606">
    <property type="entry name" value="ARID_dom"/>
</dbReference>
<organism evidence="7 8">
    <name type="scientific">Schizosaccharomyces osmophilus</name>
    <dbReference type="NCBI Taxonomy" id="2545709"/>
    <lineage>
        <taxon>Eukaryota</taxon>
        <taxon>Fungi</taxon>
        <taxon>Dikarya</taxon>
        <taxon>Ascomycota</taxon>
        <taxon>Taphrinomycotina</taxon>
        <taxon>Schizosaccharomycetes</taxon>
        <taxon>Schizosaccharomycetales</taxon>
        <taxon>Schizosaccharomycetaceae</taxon>
        <taxon>Schizosaccharomyces</taxon>
    </lineage>
</organism>
<dbReference type="SMART" id="SM00501">
    <property type="entry name" value="BRIGHT"/>
    <property type="match status" value="1"/>
</dbReference>
<evidence type="ECO:0000256" key="1">
    <source>
        <dbReference type="ARBA" id="ARBA00022723"/>
    </source>
</evidence>
<feature type="region of interest" description="Disordered" evidence="3">
    <location>
        <begin position="247"/>
        <end position="274"/>
    </location>
</feature>
<keyword evidence="8" id="KW-1185">Reference proteome</keyword>
<dbReference type="SMART" id="SM00558">
    <property type="entry name" value="JmjC"/>
    <property type="match status" value="1"/>
</dbReference>
<dbReference type="Gene3D" id="1.10.150.60">
    <property type="entry name" value="ARID DNA-binding domain"/>
    <property type="match status" value="1"/>
</dbReference>
<accession>A0AAF0AUP4</accession>